<dbReference type="EMBL" id="BAAAZN010000014">
    <property type="protein sequence ID" value="GAA3567157.1"/>
    <property type="molecule type" value="Genomic_DNA"/>
</dbReference>
<evidence type="ECO:0000313" key="2">
    <source>
        <dbReference type="Proteomes" id="UP001500689"/>
    </source>
</evidence>
<gene>
    <name evidence="1" type="ORF">GCM10022222_58860</name>
</gene>
<accession>A0ABP6XH82</accession>
<comment type="caution">
    <text evidence="1">The sequence shown here is derived from an EMBL/GenBank/DDBJ whole genome shotgun (WGS) entry which is preliminary data.</text>
</comment>
<organism evidence="1 2">
    <name type="scientific">Amycolatopsis ultiminotia</name>
    <dbReference type="NCBI Taxonomy" id="543629"/>
    <lineage>
        <taxon>Bacteria</taxon>
        <taxon>Bacillati</taxon>
        <taxon>Actinomycetota</taxon>
        <taxon>Actinomycetes</taxon>
        <taxon>Pseudonocardiales</taxon>
        <taxon>Pseudonocardiaceae</taxon>
        <taxon>Amycolatopsis</taxon>
    </lineage>
</organism>
<proteinExistence type="predicted"/>
<dbReference type="Proteomes" id="UP001500689">
    <property type="component" value="Unassembled WGS sequence"/>
</dbReference>
<name>A0ABP6XH82_9PSEU</name>
<reference evidence="2" key="1">
    <citation type="journal article" date="2019" name="Int. J. Syst. Evol. Microbiol.">
        <title>The Global Catalogue of Microorganisms (GCM) 10K type strain sequencing project: providing services to taxonomists for standard genome sequencing and annotation.</title>
        <authorList>
            <consortium name="The Broad Institute Genomics Platform"/>
            <consortium name="The Broad Institute Genome Sequencing Center for Infectious Disease"/>
            <person name="Wu L."/>
            <person name="Ma J."/>
        </authorList>
    </citation>
    <scope>NUCLEOTIDE SEQUENCE [LARGE SCALE GENOMIC DNA]</scope>
    <source>
        <strain evidence="2">JCM 16898</strain>
    </source>
</reference>
<evidence type="ECO:0000313" key="1">
    <source>
        <dbReference type="EMBL" id="GAA3567157.1"/>
    </source>
</evidence>
<protein>
    <submittedName>
        <fullName evidence="1">Uncharacterized protein</fullName>
    </submittedName>
</protein>
<keyword evidence="2" id="KW-1185">Reference proteome</keyword>
<sequence length="100" mass="10294">MPAGWIFRHPAGTVFVSGRQLGLCLVLRSDVEKDVVQVGDPGHLAGDHQPVLPGCLPGTGLRDIPQRAAGVCCFGGSTAVSGTPCARCCAARALARKSAR</sequence>